<dbReference type="GO" id="GO:0017000">
    <property type="term" value="P:antibiotic biosynthetic process"/>
    <property type="evidence" value="ECO:0007669"/>
    <property type="project" value="UniProtKB-ARBA"/>
</dbReference>
<evidence type="ECO:0000313" key="2">
    <source>
        <dbReference type="EMBL" id="CAA9548640.1"/>
    </source>
</evidence>
<dbReference type="InterPro" id="IPR010610">
    <property type="entry name" value="EryCIII-like_C"/>
</dbReference>
<dbReference type="CDD" id="cd03784">
    <property type="entry name" value="GT1_Gtf-like"/>
    <property type="match status" value="1"/>
</dbReference>
<sequence>MPGVLEAILEGLREEPISLVVTTGRDRDPAAFGPQPEHVRVERYVPQSLLFPYCDAVVAHGGTGTVLATLAHGLPMVLAPVAADQPDNARRCRDLGVAVVVPPNGRTPEAFRDAVRAVLGDPGYRRNAGRLREEMARLPGPEHAVGWLERLAAGQRPLAIGH</sequence>
<organism evidence="2">
    <name type="scientific">uncultured Thermomicrobiales bacterium</name>
    <dbReference type="NCBI Taxonomy" id="1645740"/>
    <lineage>
        <taxon>Bacteria</taxon>
        <taxon>Pseudomonadati</taxon>
        <taxon>Thermomicrobiota</taxon>
        <taxon>Thermomicrobia</taxon>
        <taxon>Thermomicrobiales</taxon>
        <taxon>environmental samples</taxon>
    </lineage>
</organism>
<dbReference type="PANTHER" id="PTHR48050">
    <property type="entry name" value="STEROL 3-BETA-GLUCOSYLTRANSFERASE"/>
    <property type="match status" value="1"/>
</dbReference>
<dbReference type="EMBL" id="CADCWF010000093">
    <property type="protein sequence ID" value="CAA9548640.1"/>
    <property type="molecule type" value="Genomic_DNA"/>
</dbReference>
<dbReference type="Pfam" id="PF06722">
    <property type="entry name" value="EryCIII-like_C"/>
    <property type="match status" value="1"/>
</dbReference>
<dbReference type="GO" id="GO:0008194">
    <property type="term" value="F:UDP-glycosyltransferase activity"/>
    <property type="evidence" value="ECO:0007669"/>
    <property type="project" value="InterPro"/>
</dbReference>
<evidence type="ECO:0000259" key="1">
    <source>
        <dbReference type="Pfam" id="PF06722"/>
    </source>
</evidence>
<feature type="domain" description="Erythromycin biosynthesis protein CIII-like C-terminal" evidence="1">
    <location>
        <begin position="32"/>
        <end position="150"/>
    </location>
</feature>
<reference evidence="2" key="1">
    <citation type="submission" date="2020-02" db="EMBL/GenBank/DDBJ databases">
        <authorList>
            <person name="Meier V. D."/>
        </authorList>
    </citation>
    <scope>NUCLEOTIDE SEQUENCE</scope>
    <source>
        <strain evidence="2">AVDCRST_MAG59</strain>
    </source>
</reference>
<gene>
    <name evidence="2" type="ORF">AVDCRST_MAG59-1516</name>
</gene>
<dbReference type="FunFam" id="3.40.50.2000:FF:000072">
    <property type="entry name" value="Glycosyl transferase"/>
    <property type="match status" value="1"/>
</dbReference>
<dbReference type="PANTHER" id="PTHR48050:SF13">
    <property type="entry name" value="STEROL 3-BETA-GLUCOSYLTRANSFERASE UGT80A2"/>
    <property type="match status" value="1"/>
</dbReference>
<dbReference type="InterPro" id="IPR050426">
    <property type="entry name" value="Glycosyltransferase_28"/>
</dbReference>
<dbReference type="AlphaFoldDB" id="A0A6J4UIX7"/>
<proteinExistence type="predicted"/>
<protein>
    <recommendedName>
        <fullName evidence="1">Erythromycin biosynthesis protein CIII-like C-terminal domain-containing protein</fullName>
    </recommendedName>
</protein>
<dbReference type="GO" id="GO:0016758">
    <property type="term" value="F:hexosyltransferase activity"/>
    <property type="evidence" value="ECO:0007669"/>
    <property type="project" value="UniProtKB-ARBA"/>
</dbReference>
<dbReference type="InterPro" id="IPR002213">
    <property type="entry name" value="UDP_glucos_trans"/>
</dbReference>
<dbReference type="Gene3D" id="3.40.50.2000">
    <property type="entry name" value="Glycogen Phosphorylase B"/>
    <property type="match status" value="1"/>
</dbReference>
<accession>A0A6J4UIX7</accession>
<name>A0A6J4UIX7_9BACT</name>
<dbReference type="SUPFAM" id="SSF53756">
    <property type="entry name" value="UDP-Glycosyltransferase/glycogen phosphorylase"/>
    <property type="match status" value="1"/>
</dbReference>